<feature type="compositionally biased region" description="Basic and acidic residues" evidence="1">
    <location>
        <begin position="810"/>
        <end position="823"/>
    </location>
</feature>
<evidence type="ECO:0000313" key="3">
    <source>
        <dbReference type="Proteomes" id="UP000324800"/>
    </source>
</evidence>
<feature type="region of interest" description="Disordered" evidence="1">
    <location>
        <begin position="497"/>
        <end position="521"/>
    </location>
</feature>
<feature type="region of interest" description="Disordered" evidence="1">
    <location>
        <begin position="803"/>
        <end position="832"/>
    </location>
</feature>
<dbReference type="EMBL" id="SNRW01000121">
    <property type="protein sequence ID" value="KAA6403258.1"/>
    <property type="molecule type" value="Genomic_DNA"/>
</dbReference>
<dbReference type="Proteomes" id="UP000324800">
    <property type="component" value="Unassembled WGS sequence"/>
</dbReference>
<sequence length="1722" mass="196470">MDKTSQVEQHLHQLLLFHQSQQSNANIQQQNNKPYQERPFHCRLPLISTNISPYTLWALIKQESTPLPPPEWRQIFFDQIRESKDVKDQIPGMKIKSIGSKKHAHTVQFAILPLITPSTQVDVPDEAITQILEWIGKHPQYLQLSGLMRDLIDDGMIYVQQQLNSQSQQTEQEKIKEREKEREREKEALFGQNGSKVSSSQQEGINGQNGQHQKQKYNPRIGDFVYYNQPSVEDQGPMNKQRSLQALLIPTQNQQMLEEISKQRSVKSKFIILSMDKVRETCTIAPFGPLSNLVSKSNNKQKNENNSTNKGLKKGNFKDFAGTFINSPINAGNGKQATSVNEINQSISNSNQPFVSSFSSSSPLATYVTTPTLSSSAVSPAAQRGLSSRAVNRAKGKYAFSAYNSAENEEITADLLQRQTELDLSKIKQIERQQFRQEEDREMHEASVAADLMLSMIVRNSGQQQGLPNEESNQGILIEGINSGLIIPFSQLTLIQKGEDQDNHSSNKASSQMPKSSLEAPSTWLWDSDRWTRSAIRQFGGYEQKQEDKEEQQQDISDAKRQETQSVRSFNSRGSRRSQHLQMTPSIIKGFSDHNSQINPSILLASEYSVQNIDNIQIKENKLNQYSDGISETTTMGDDMKIYGGGSGSVLRIKKQKEKENVNNNGKIDRDAYDTFIYPQNKNKSGSDNKERKKKKKIEQWLPIEVPQFHVVTENTLFLIGDGSGQMKGPPYSTNTKNGINQREFDGIGRTNLKYPPGAILGGIGAVSEADLIVGRSNAEGELNNWAMRKIERRRVRAEEKRLRRRKARHDAFHSGEDNEKTKIHQRKKRQRRLLKDGRIVEFFVTEKTGGFEGKQGEINGQEQNEQNKEQDNKQLIINKRRIIKKGQDGNDIIIDEDYKGPIEGEEEGQLIDEIIEQENETDDSQTGNKTESDYGDEGYNTSDISGDDEEDIQDDFGTAAQLTDVMNNLNANYFFPVKSHNIPIASRVVSKAYQPLTDVEQEVADILQHREQHIMEVNRRSPAKSVLPPNHPHRIPHKSYEIDDPIGRVNAYNEEGLGNQTGEQISSYGIKSVPNRARLIAARSQKMQKRKALLENITGRLYQQNVSYRKKREELVQQQREQQVERQKQYYQHQYESFQQLKQKEKELLGIIPSTETSDQKKNNENGTNLEKSNYSSPDNTIQFRDISPGPQKHPQQTLIYKPNDNDILPEVEFKADSFAYHDQKSISKKDNSKQNVTSIPPPLLDSDGKVRGKQDTKVSQQITLDENVNNTQQQKTGESMKMNQKHNNNKFRKTNSQSNMNTETNNKNGAKPFTAHGPVQRGSSFSNPLNTTPDWFGLPHNTTLLISPASQLESALPSKLKTSLNVVETVKSKYIAQQSIGINPTATTLPNKYRDIARVERENKQRERGNEANRILYEKQVIRQKLFEKQIQNHFQSKAEGRAISLSTNQYDPSKSIIRIKNFQQSHGIDIDYSGQYANASAVQQPNSETNIQLQQVKLEENPIKTIVQQFIQTPAKQFINRRLSVKRDNSISQELKSSGIITITASSQLIKADGQQMDMTINQDHLIKPYDDYEDDEPQQEIIEQKQQPLLINQSGKLWSESNEGWNINANQTNLQQTDNERKKKQKSQIVTSKKGIIIEKENNEDDEDFFGHAEEILKKRIIDKNTRQVISASEYNDDQDDNKITEYYVRWVKVTGENIYVWLRKEDLTQEELELINI</sequence>
<evidence type="ECO:0000256" key="1">
    <source>
        <dbReference type="SAM" id="MobiDB-lite"/>
    </source>
</evidence>
<reference evidence="2 3" key="1">
    <citation type="submission" date="2019-03" db="EMBL/GenBank/DDBJ databases">
        <title>Single cell metagenomics reveals metabolic interactions within the superorganism composed of flagellate Streblomastix strix and complex community of Bacteroidetes bacteria on its surface.</title>
        <authorList>
            <person name="Treitli S.C."/>
            <person name="Kolisko M."/>
            <person name="Husnik F."/>
            <person name="Keeling P."/>
            <person name="Hampl V."/>
        </authorList>
    </citation>
    <scope>NUCLEOTIDE SEQUENCE [LARGE SCALE GENOMIC DNA]</scope>
    <source>
        <strain evidence="2">ST1C</strain>
    </source>
</reference>
<feature type="region of interest" description="Disordered" evidence="1">
    <location>
        <begin position="163"/>
        <end position="215"/>
    </location>
</feature>
<comment type="caution">
    <text evidence="2">The sequence shown here is derived from an EMBL/GenBank/DDBJ whole genome shotgun (WGS) entry which is preliminary data.</text>
</comment>
<protein>
    <submittedName>
        <fullName evidence="2">Uncharacterized protein</fullName>
    </submittedName>
</protein>
<feature type="compositionally biased region" description="Basic and acidic residues" evidence="1">
    <location>
        <begin position="544"/>
        <end position="563"/>
    </location>
</feature>
<feature type="compositionally biased region" description="Polar residues" evidence="1">
    <location>
        <begin position="192"/>
        <end position="212"/>
    </location>
</feature>
<feature type="compositionally biased region" description="Polar residues" evidence="1">
    <location>
        <begin position="1166"/>
        <end position="1184"/>
    </location>
</feature>
<feature type="compositionally biased region" description="Polar residues" evidence="1">
    <location>
        <begin position="564"/>
        <end position="573"/>
    </location>
</feature>
<evidence type="ECO:0000313" key="2">
    <source>
        <dbReference type="EMBL" id="KAA6403258.1"/>
    </source>
</evidence>
<feature type="region of interest" description="Disordered" evidence="1">
    <location>
        <begin position="293"/>
        <end position="313"/>
    </location>
</feature>
<proteinExistence type="predicted"/>
<accession>A0A5J4X7Q0</accession>
<feature type="compositionally biased region" description="Basic and acidic residues" evidence="1">
    <location>
        <begin position="171"/>
        <end position="188"/>
    </location>
</feature>
<gene>
    <name evidence="2" type="ORF">EZS28_001223</name>
</gene>
<feature type="region of interest" description="Disordered" evidence="1">
    <location>
        <begin position="851"/>
        <end position="874"/>
    </location>
</feature>
<organism evidence="2 3">
    <name type="scientific">Streblomastix strix</name>
    <dbReference type="NCBI Taxonomy" id="222440"/>
    <lineage>
        <taxon>Eukaryota</taxon>
        <taxon>Metamonada</taxon>
        <taxon>Preaxostyla</taxon>
        <taxon>Oxymonadida</taxon>
        <taxon>Streblomastigidae</taxon>
        <taxon>Streblomastix</taxon>
    </lineage>
</organism>
<feature type="compositionally biased region" description="Polar residues" evidence="1">
    <location>
        <begin position="506"/>
        <end position="515"/>
    </location>
</feature>
<feature type="region of interest" description="Disordered" evidence="1">
    <location>
        <begin position="918"/>
        <end position="953"/>
    </location>
</feature>
<feature type="region of interest" description="Disordered" evidence="1">
    <location>
        <begin position="1153"/>
        <end position="1197"/>
    </location>
</feature>
<name>A0A5J4X7Q0_9EUKA</name>
<feature type="compositionally biased region" description="Low complexity" evidence="1">
    <location>
        <begin position="295"/>
        <end position="310"/>
    </location>
</feature>
<feature type="region of interest" description="Disordered" evidence="1">
    <location>
        <begin position="540"/>
        <end position="580"/>
    </location>
</feature>
<feature type="region of interest" description="Disordered" evidence="1">
    <location>
        <begin position="1226"/>
        <end position="1254"/>
    </location>
</feature>